<dbReference type="InterPro" id="IPR014266">
    <property type="entry name" value="PEP-CTERM_TPR_PrsT"/>
</dbReference>
<organism evidence="3 4">
    <name type="scientific">Neptunomonas japonica JAMM 1380</name>
    <dbReference type="NCBI Taxonomy" id="1441457"/>
    <lineage>
        <taxon>Bacteria</taxon>
        <taxon>Pseudomonadati</taxon>
        <taxon>Pseudomonadota</taxon>
        <taxon>Gammaproteobacteria</taxon>
        <taxon>Oceanospirillales</taxon>
        <taxon>Oceanospirillaceae</taxon>
        <taxon>Neptunomonas</taxon>
    </lineage>
</organism>
<dbReference type="EMBL" id="AP014546">
    <property type="protein sequence ID" value="BBB28785.1"/>
    <property type="molecule type" value="Genomic_DNA"/>
</dbReference>
<dbReference type="PROSITE" id="PS50293">
    <property type="entry name" value="TPR_REGION"/>
    <property type="match status" value="1"/>
</dbReference>
<dbReference type="SUPFAM" id="SSF48452">
    <property type="entry name" value="TPR-like"/>
    <property type="match status" value="4"/>
</dbReference>
<feature type="repeat" description="TPR" evidence="1">
    <location>
        <begin position="309"/>
        <end position="342"/>
    </location>
</feature>
<feature type="repeat" description="TPR" evidence="1">
    <location>
        <begin position="207"/>
        <end position="240"/>
    </location>
</feature>
<sequence>MMDNKPVFQFKRKAIVSLFLCGFLTLPVSHVVASVEPEYMQDVNEYLQQGKARSAVITLKNVLQDNPSDANARFALGNIYLSLGNLPAAEKEISDAYLLEPENPEISIALAKVLLQYRKFEKLQNVLSVKDGWSSAFIAEAFALEAQVKIFHGEAGEADRLLLEAAELDPNNTTVLFAKAQLQASLSKPDLAKKDLEQLFNMDPDHVQGLVLQGNLLFLEKKYPAAIKSFEKIIEIQPQIGIANLLLAKALMANEQFDLASQQLKMVLSTAVNHPEANALQAKIDFFNKNYQAATEHAEASLQQIEGDPEILYIAAASYYSLNRYEAALSQINKVLAGNPTHVDSLKLKAAISLKLDLVDDAAKSLSGIKGDAFKESDSQLLTSTGLALLKTNKNELGKRLLKLAAGLNSDDPRVYLGQASIASQEGDREAVISELLIALDKAPDALQTETALILTYLQNNQADFALKHAKNLVVKHPENPNGATFEGLSYVMMKDYDKAEKSFLNALVVEPGNPNASHNLASLLLRKGASDSEISKVHENVIQYHPENLGSLIELAILDQKSGDVEQATRRLELAIGSHPDALRPRMVLSEFYLKSKQPLKAMAVIDDALVLRQDSSDLYILSGNARLRAGQQEKAIEHYKKAIQISPEKTPPYFALAQLYTNLNQFDLALDAVDKVLRLEPDHFGALLIKGRSALKKGDVSEAQSISKHLYKVAPESSYLKEFEAQIAFSDKQFDKAALLYKETLLTRESSQVNVQLASSLWQQNKRSEAISTLAGWLDRFPKDVLNTNVLASYYLADKQVDGAIEQFTNLLVLTPNNAVANNNLSWLLMQRGELTKAEGYAEKALELIPDNPKIIDTLGTILFKKGEFDKAKTLFLNALALDSSNLDIQLHLAQTLLETGEAVKAKNLLTKILSEEYSGVAFVGRGVARKLLSGL</sequence>
<dbReference type="InterPro" id="IPR011990">
    <property type="entry name" value="TPR-like_helical_dom_sf"/>
</dbReference>
<feature type="repeat" description="TPR" evidence="1">
    <location>
        <begin position="481"/>
        <end position="514"/>
    </location>
</feature>
<dbReference type="InterPro" id="IPR019734">
    <property type="entry name" value="TPR_rpt"/>
</dbReference>
<accession>A0A7R6SVI9</accession>
<dbReference type="KEGG" id="njp:NEJAP_0828"/>
<evidence type="ECO:0000256" key="1">
    <source>
        <dbReference type="PROSITE-ProRule" id="PRU00339"/>
    </source>
</evidence>
<dbReference type="PROSITE" id="PS50005">
    <property type="entry name" value="TPR"/>
    <property type="match status" value="8"/>
</dbReference>
<dbReference type="AlphaFoldDB" id="A0A7R6SVI9"/>
<feature type="repeat" description="TPR" evidence="1">
    <location>
        <begin position="618"/>
        <end position="651"/>
    </location>
</feature>
<dbReference type="Pfam" id="PF13414">
    <property type="entry name" value="TPR_11"/>
    <property type="match status" value="1"/>
</dbReference>
<evidence type="ECO:0008006" key="5">
    <source>
        <dbReference type="Google" id="ProtNLM"/>
    </source>
</evidence>
<protein>
    <recommendedName>
        <fullName evidence="5">PEP-CTERM system TPR-repeat protein PrsT</fullName>
    </recommendedName>
</protein>
<dbReference type="SMART" id="SM00028">
    <property type="entry name" value="TPR"/>
    <property type="match status" value="14"/>
</dbReference>
<keyword evidence="4" id="KW-1185">Reference proteome</keyword>
<gene>
    <name evidence="3" type="ORF">NEJAP_0828</name>
</gene>
<keyword evidence="1" id="KW-0802">TPR repeat</keyword>
<feature type="repeat" description="TPR" evidence="1">
    <location>
        <begin position="855"/>
        <end position="888"/>
    </location>
</feature>
<feature type="chain" id="PRO_5032793603" description="PEP-CTERM system TPR-repeat protein PrsT" evidence="2">
    <location>
        <begin position="34"/>
        <end position="938"/>
    </location>
</feature>
<dbReference type="PANTHER" id="PTHR12558">
    <property type="entry name" value="CELL DIVISION CYCLE 16,23,27"/>
    <property type="match status" value="1"/>
</dbReference>
<evidence type="ECO:0000313" key="3">
    <source>
        <dbReference type="EMBL" id="BBB28785.1"/>
    </source>
</evidence>
<feature type="repeat" description="TPR" evidence="1">
    <location>
        <begin position="821"/>
        <end position="854"/>
    </location>
</feature>
<dbReference type="Gene3D" id="1.25.40.10">
    <property type="entry name" value="Tetratricopeptide repeat domain"/>
    <property type="match status" value="5"/>
</dbReference>
<dbReference type="NCBIfam" id="TIGR02917">
    <property type="entry name" value="PEP_TPR_lipo"/>
    <property type="match status" value="1"/>
</dbReference>
<keyword evidence="2" id="KW-0732">Signal</keyword>
<feature type="signal peptide" evidence="2">
    <location>
        <begin position="1"/>
        <end position="33"/>
    </location>
</feature>
<dbReference type="PANTHER" id="PTHR12558:SF13">
    <property type="entry name" value="CELL DIVISION CYCLE PROTEIN 27 HOMOLOG"/>
    <property type="match status" value="1"/>
</dbReference>
<proteinExistence type="predicted"/>
<reference evidence="3 4" key="1">
    <citation type="journal article" date="2008" name="Int. J. Syst. Evol. Microbiol.">
        <title>Neptunomonas japonica sp. nov., an Osedax japonicus symbiont-like bacterium isolated from sediment adjacent to sperm whale carcasses off Kagoshima, Japan.</title>
        <authorList>
            <person name="Miyazaki M."/>
            <person name="Nogi Y."/>
            <person name="Fujiwara Y."/>
            <person name="Kawato M."/>
            <person name="Kubokawa K."/>
            <person name="Horikoshi K."/>
        </authorList>
    </citation>
    <scope>NUCLEOTIDE SEQUENCE [LARGE SCALE GENOMIC DNA]</scope>
    <source>
        <strain evidence="3 4">JAMM 1380</strain>
    </source>
</reference>
<dbReference type="Proteomes" id="UP000595332">
    <property type="component" value="Chromosome"/>
</dbReference>
<feature type="repeat" description="TPR" evidence="1">
    <location>
        <begin position="70"/>
        <end position="103"/>
    </location>
</feature>
<dbReference type="Pfam" id="PF13432">
    <property type="entry name" value="TPR_16"/>
    <property type="match status" value="1"/>
</dbReference>
<evidence type="ECO:0000313" key="4">
    <source>
        <dbReference type="Proteomes" id="UP000595332"/>
    </source>
</evidence>
<dbReference type="Pfam" id="PF14559">
    <property type="entry name" value="TPR_19"/>
    <property type="match status" value="3"/>
</dbReference>
<name>A0A7R6SVI9_9GAMM</name>
<feature type="repeat" description="TPR" evidence="1">
    <location>
        <begin position="652"/>
        <end position="685"/>
    </location>
</feature>
<evidence type="ECO:0000256" key="2">
    <source>
        <dbReference type="SAM" id="SignalP"/>
    </source>
</evidence>
<dbReference type="Pfam" id="PF12895">
    <property type="entry name" value="ANAPC3"/>
    <property type="match status" value="1"/>
</dbReference>
<dbReference type="RefSeq" id="WP_201349449.1">
    <property type="nucleotide sequence ID" value="NZ_AP014546.1"/>
</dbReference>